<evidence type="ECO:0000313" key="2">
    <source>
        <dbReference type="Proteomes" id="UP001501265"/>
    </source>
</evidence>
<sequence>MSAASLGDARADCWQERAERRGGDYGWKGEKTPVRTPLPVVVVVDCAGEHEGDLPELRGTDVSSGVRCGWMWTVRSSV</sequence>
<dbReference type="EMBL" id="BAABIG010000033">
    <property type="protein sequence ID" value="GAA4803186.1"/>
    <property type="molecule type" value="Genomic_DNA"/>
</dbReference>
<keyword evidence="2" id="KW-1185">Reference proteome</keyword>
<name>A0ABP9C0X2_9ACTN</name>
<organism evidence="1 2">
    <name type="scientific">Streptomyces ziwulingensis</name>
    <dbReference type="NCBI Taxonomy" id="1045501"/>
    <lineage>
        <taxon>Bacteria</taxon>
        <taxon>Bacillati</taxon>
        <taxon>Actinomycetota</taxon>
        <taxon>Actinomycetes</taxon>
        <taxon>Kitasatosporales</taxon>
        <taxon>Streptomycetaceae</taxon>
        <taxon>Streptomyces</taxon>
    </lineage>
</organism>
<proteinExistence type="predicted"/>
<evidence type="ECO:0000313" key="1">
    <source>
        <dbReference type="EMBL" id="GAA4803186.1"/>
    </source>
</evidence>
<gene>
    <name evidence="1" type="ORF">GCM10023220_35460</name>
</gene>
<reference evidence="2" key="1">
    <citation type="journal article" date="2019" name="Int. J. Syst. Evol. Microbiol.">
        <title>The Global Catalogue of Microorganisms (GCM) 10K type strain sequencing project: providing services to taxonomists for standard genome sequencing and annotation.</title>
        <authorList>
            <consortium name="The Broad Institute Genomics Platform"/>
            <consortium name="The Broad Institute Genome Sequencing Center for Infectious Disease"/>
            <person name="Wu L."/>
            <person name="Ma J."/>
        </authorList>
    </citation>
    <scope>NUCLEOTIDE SEQUENCE [LARGE SCALE GENOMIC DNA]</scope>
    <source>
        <strain evidence="2">JCM 18081</strain>
    </source>
</reference>
<dbReference type="Proteomes" id="UP001501265">
    <property type="component" value="Unassembled WGS sequence"/>
</dbReference>
<comment type="caution">
    <text evidence="1">The sequence shown here is derived from an EMBL/GenBank/DDBJ whole genome shotgun (WGS) entry which is preliminary data.</text>
</comment>
<accession>A0ABP9C0X2</accession>
<protein>
    <submittedName>
        <fullName evidence="1">Uncharacterized protein</fullName>
    </submittedName>
</protein>